<dbReference type="Proteomes" id="UP000887577">
    <property type="component" value="Unplaced"/>
</dbReference>
<dbReference type="SUPFAM" id="SSF47323">
    <property type="entry name" value="Anticodon-binding domain of a subclass of class I aminoacyl-tRNA synthetases"/>
    <property type="match status" value="1"/>
</dbReference>
<dbReference type="Pfam" id="PF05746">
    <property type="entry name" value="DALR_1"/>
    <property type="match status" value="1"/>
</dbReference>
<organism evidence="12 13">
    <name type="scientific">Panagrolaimus superbus</name>
    <dbReference type="NCBI Taxonomy" id="310955"/>
    <lineage>
        <taxon>Eukaryota</taxon>
        <taxon>Metazoa</taxon>
        <taxon>Ecdysozoa</taxon>
        <taxon>Nematoda</taxon>
        <taxon>Chromadorea</taxon>
        <taxon>Rhabditida</taxon>
        <taxon>Tylenchina</taxon>
        <taxon>Panagrolaimomorpha</taxon>
        <taxon>Panagrolaimoidea</taxon>
        <taxon>Panagrolaimidae</taxon>
        <taxon>Panagrolaimus</taxon>
    </lineage>
</organism>
<evidence type="ECO:0000256" key="7">
    <source>
        <dbReference type="ARBA" id="ARBA00023146"/>
    </source>
</evidence>
<dbReference type="WBParaSite" id="PSU_v2.g19120.t1">
    <property type="protein sequence ID" value="PSU_v2.g19120.t1"/>
    <property type="gene ID" value="PSU_v2.g19120"/>
</dbReference>
<reference evidence="13" key="1">
    <citation type="submission" date="2022-11" db="UniProtKB">
        <authorList>
            <consortium name="WormBaseParasite"/>
        </authorList>
    </citation>
    <scope>IDENTIFICATION</scope>
</reference>
<dbReference type="Gene3D" id="3.40.50.620">
    <property type="entry name" value="HUPs"/>
    <property type="match status" value="1"/>
</dbReference>
<feature type="domain" description="Arginyl-tRNA synthetase catalytic core" evidence="10">
    <location>
        <begin position="3"/>
        <end position="48"/>
    </location>
</feature>
<feature type="domain" description="DALR anticodon binding" evidence="11">
    <location>
        <begin position="63"/>
        <end position="133"/>
    </location>
</feature>
<dbReference type="InterPro" id="IPR008909">
    <property type="entry name" value="DALR_anticod-bd"/>
</dbReference>
<evidence type="ECO:0000256" key="9">
    <source>
        <dbReference type="RuleBase" id="RU363038"/>
    </source>
</evidence>
<dbReference type="GO" id="GO:0004814">
    <property type="term" value="F:arginine-tRNA ligase activity"/>
    <property type="evidence" value="ECO:0007669"/>
    <property type="project" value="UniProtKB-EC"/>
</dbReference>
<evidence type="ECO:0000256" key="4">
    <source>
        <dbReference type="ARBA" id="ARBA00022741"/>
    </source>
</evidence>
<proteinExistence type="inferred from homology"/>
<evidence type="ECO:0000256" key="3">
    <source>
        <dbReference type="ARBA" id="ARBA00022598"/>
    </source>
</evidence>
<keyword evidence="3 9" id="KW-0436">Ligase</keyword>
<evidence type="ECO:0000259" key="10">
    <source>
        <dbReference type="Pfam" id="PF00750"/>
    </source>
</evidence>
<keyword evidence="6 9" id="KW-0648">Protein biosynthesis</keyword>
<evidence type="ECO:0000259" key="11">
    <source>
        <dbReference type="Pfam" id="PF05746"/>
    </source>
</evidence>
<dbReference type="InterPro" id="IPR001278">
    <property type="entry name" value="Arg-tRNA-ligase"/>
</dbReference>
<protein>
    <recommendedName>
        <fullName evidence="2">arginine--tRNA ligase</fullName>
        <ecNumber evidence="2">6.1.1.19</ecNumber>
    </recommendedName>
</protein>
<dbReference type="Pfam" id="PF00750">
    <property type="entry name" value="tRNA-synt_1d"/>
    <property type="match status" value="1"/>
</dbReference>
<evidence type="ECO:0000256" key="5">
    <source>
        <dbReference type="ARBA" id="ARBA00022840"/>
    </source>
</evidence>
<keyword evidence="5 9" id="KW-0067">ATP-binding</keyword>
<dbReference type="PANTHER" id="PTHR11956">
    <property type="entry name" value="ARGINYL-TRNA SYNTHETASE"/>
    <property type="match status" value="1"/>
</dbReference>
<dbReference type="InterPro" id="IPR014729">
    <property type="entry name" value="Rossmann-like_a/b/a_fold"/>
</dbReference>
<keyword evidence="7 9" id="KW-0030">Aminoacyl-tRNA synthetase</keyword>
<dbReference type="EC" id="6.1.1.19" evidence="2"/>
<keyword evidence="4 9" id="KW-0547">Nucleotide-binding</keyword>
<keyword evidence="12" id="KW-1185">Reference proteome</keyword>
<comment type="catalytic activity">
    <reaction evidence="8">
        <text>tRNA(Arg) + L-arginine + ATP = L-arginyl-tRNA(Arg) + AMP + diphosphate</text>
        <dbReference type="Rhea" id="RHEA:20301"/>
        <dbReference type="Rhea" id="RHEA-COMP:9658"/>
        <dbReference type="Rhea" id="RHEA-COMP:9673"/>
        <dbReference type="ChEBI" id="CHEBI:30616"/>
        <dbReference type="ChEBI" id="CHEBI:32682"/>
        <dbReference type="ChEBI" id="CHEBI:33019"/>
        <dbReference type="ChEBI" id="CHEBI:78442"/>
        <dbReference type="ChEBI" id="CHEBI:78513"/>
        <dbReference type="ChEBI" id="CHEBI:456215"/>
        <dbReference type="EC" id="6.1.1.19"/>
    </reaction>
</comment>
<dbReference type="Gene3D" id="1.10.730.10">
    <property type="entry name" value="Isoleucyl-tRNA Synthetase, Domain 1"/>
    <property type="match status" value="1"/>
</dbReference>
<dbReference type="GO" id="GO:0005524">
    <property type="term" value="F:ATP binding"/>
    <property type="evidence" value="ECO:0007669"/>
    <property type="project" value="UniProtKB-KW"/>
</dbReference>
<sequence length="145" mass="16542">MSEEKLIENNRNEVLTEMEFNAAKEAVAYGCIKYADLSSTRTNDYIFSHKRMLNITGNTAAYLLYAYARIRSIARNAGVNRETLVQKLKDQNGVVACEHQAEIKLAKQILKFSETLLSVLDSFYLHLVSVLLRILNYLFLIFSAL</sequence>
<comment type="similarity">
    <text evidence="1 9">Belongs to the class-I aminoacyl-tRNA synthetase family.</text>
</comment>
<dbReference type="InterPro" id="IPR009080">
    <property type="entry name" value="tRNAsynth_Ia_anticodon-bd"/>
</dbReference>
<dbReference type="InterPro" id="IPR035684">
    <property type="entry name" value="ArgRS_core"/>
</dbReference>
<dbReference type="AlphaFoldDB" id="A0A914YJT5"/>
<accession>A0A914YJT5</accession>
<evidence type="ECO:0000256" key="6">
    <source>
        <dbReference type="ARBA" id="ARBA00022917"/>
    </source>
</evidence>
<evidence type="ECO:0000313" key="12">
    <source>
        <dbReference type="Proteomes" id="UP000887577"/>
    </source>
</evidence>
<evidence type="ECO:0000256" key="8">
    <source>
        <dbReference type="ARBA" id="ARBA00049339"/>
    </source>
</evidence>
<name>A0A914YJT5_9BILA</name>
<evidence type="ECO:0000256" key="2">
    <source>
        <dbReference type="ARBA" id="ARBA00012837"/>
    </source>
</evidence>
<evidence type="ECO:0000256" key="1">
    <source>
        <dbReference type="ARBA" id="ARBA00005594"/>
    </source>
</evidence>
<evidence type="ECO:0000313" key="13">
    <source>
        <dbReference type="WBParaSite" id="PSU_v2.g19120.t1"/>
    </source>
</evidence>
<dbReference type="GO" id="GO:0006420">
    <property type="term" value="P:arginyl-tRNA aminoacylation"/>
    <property type="evidence" value="ECO:0007669"/>
    <property type="project" value="InterPro"/>
</dbReference>
<dbReference type="PANTHER" id="PTHR11956:SF5">
    <property type="entry name" value="ARGININE--TRNA LIGASE, CYTOPLASMIC"/>
    <property type="match status" value="1"/>
</dbReference>